<protein>
    <submittedName>
        <fullName evidence="2">Uncharacterized protein</fullName>
    </submittedName>
</protein>
<sequence>MDFKECIVFMKGMRRKERSELENTRLIMWAVLQSQSRRTLELEDVMKLEDAEDDETGVDQQELEELRKRAKKMEKKL</sequence>
<dbReference type="EMBL" id="BK015953">
    <property type="protein sequence ID" value="DAF86813.1"/>
    <property type="molecule type" value="Genomic_DNA"/>
</dbReference>
<evidence type="ECO:0000313" key="2">
    <source>
        <dbReference type="EMBL" id="DAF86813.1"/>
    </source>
</evidence>
<evidence type="ECO:0000256" key="1">
    <source>
        <dbReference type="SAM" id="MobiDB-lite"/>
    </source>
</evidence>
<feature type="compositionally biased region" description="Acidic residues" evidence="1">
    <location>
        <begin position="51"/>
        <end position="63"/>
    </location>
</feature>
<feature type="compositionally biased region" description="Basic residues" evidence="1">
    <location>
        <begin position="68"/>
        <end position="77"/>
    </location>
</feature>
<feature type="region of interest" description="Disordered" evidence="1">
    <location>
        <begin position="51"/>
        <end position="77"/>
    </location>
</feature>
<reference evidence="2" key="1">
    <citation type="journal article" date="2021" name="Proc. Natl. Acad. Sci. U.S.A.">
        <title>A Catalog of Tens of Thousands of Viruses from Human Metagenomes Reveals Hidden Associations with Chronic Diseases.</title>
        <authorList>
            <person name="Tisza M.J."/>
            <person name="Buck C.B."/>
        </authorList>
    </citation>
    <scope>NUCLEOTIDE SEQUENCE</scope>
    <source>
        <strain evidence="2">CtvuW5</strain>
    </source>
</reference>
<accession>A0A8S5TX68</accession>
<organism evidence="2">
    <name type="scientific">Siphoviridae sp. ctvuW5</name>
    <dbReference type="NCBI Taxonomy" id="2825725"/>
    <lineage>
        <taxon>Viruses</taxon>
        <taxon>Duplodnaviria</taxon>
        <taxon>Heunggongvirae</taxon>
        <taxon>Uroviricota</taxon>
        <taxon>Caudoviricetes</taxon>
    </lineage>
</organism>
<proteinExistence type="predicted"/>
<name>A0A8S5TX68_9CAUD</name>